<dbReference type="OrthoDB" id="95668at2759"/>
<gene>
    <name evidence="2" type="ORF">F444_07553</name>
</gene>
<organism evidence="2 3">
    <name type="scientific">Phytophthora nicotianae P1976</name>
    <dbReference type="NCBI Taxonomy" id="1317066"/>
    <lineage>
        <taxon>Eukaryota</taxon>
        <taxon>Sar</taxon>
        <taxon>Stramenopiles</taxon>
        <taxon>Oomycota</taxon>
        <taxon>Peronosporomycetes</taxon>
        <taxon>Peronosporales</taxon>
        <taxon>Peronosporaceae</taxon>
        <taxon>Phytophthora</taxon>
    </lineage>
</organism>
<feature type="transmembrane region" description="Helical" evidence="1">
    <location>
        <begin position="39"/>
        <end position="60"/>
    </location>
</feature>
<accession>A0A081AEB6</accession>
<dbReference type="EMBL" id="ANJA01001424">
    <property type="protein sequence ID" value="ETO77227.1"/>
    <property type="molecule type" value="Genomic_DNA"/>
</dbReference>
<proteinExistence type="predicted"/>
<evidence type="ECO:0000313" key="2">
    <source>
        <dbReference type="EMBL" id="ETO77227.1"/>
    </source>
</evidence>
<dbReference type="Proteomes" id="UP000028582">
    <property type="component" value="Unassembled WGS sequence"/>
</dbReference>
<name>A0A081AEB6_PHYNI</name>
<evidence type="ECO:0000256" key="1">
    <source>
        <dbReference type="SAM" id="Phobius"/>
    </source>
</evidence>
<keyword evidence="1" id="KW-1133">Transmembrane helix</keyword>
<evidence type="ECO:0000313" key="3">
    <source>
        <dbReference type="Proteomes" id="UP000028582"/>
    </source>
</evidence>
<protein>
    <submittedName>
        <fullName evidence="2">Uncharacterized protein</fullName>
    </submittedName>
</protein>
<reference evidence="2 3" key="1">
    <citation type="submission" date="2013-11" db="EMBL/GenBank/DDBJ databases">
        <title>The Genome Sequence of Phytophthora parasitica P1976.</title>
        <authorList>
            <consortium name="The Broad Institute Genomics Platform"/>
            <person name="Russ C."/>
            <person name="Tyler B."/>
            <person name="Panabieres F."/>
            <person name="Shan W."/>
            <person name="Tripathy S."/>
            <person name="Grunwald N."/>
            <person name="Machado M."/>
            <person name="Johnson C.S."/>
            <person name="Walker B."/>
            <person name="Young S."/>
            <person name="Zeng Q."/>
            <person name="Gargeya S."/>
            <person name="Fitzgerald M."/>
            <person name="Haas B."/>
            <person name="Abouelleil A."/>
            <person name="Allen A.W."/>
            <person name="Alvarado L."/>
            <person name="Arachchi H.M."/>
            <person name="Berlin A.M."/>
            <person name="Chapman S.B."/>
            <person name="Gainer-Dewar J."/>
            <person name="Goldberg J."/>
            <person name="Griggs A."/>
            <person name="Gujja S."/>
            <person name="Hansen M."/>
            <person name="Howarth C."/>
            <person name="Imamovic A."/>
            <person name="Ireland A."/>
            <person name="Larimer J."/>
            <person name="McCowan C."/>
            <person name="Murphy C."/>
            <person name="Pearson M."/>
            <person name="Poon T.W."/>
            <person name="Priest M."/>
            <person name="Roberts A."/>
            <person name="Saif S."/>
            <person name="Shea T."/>
            <person name="Sisk P."/>
            <person name="Sykes S."/>
            <person name="Wortman J."/>
            <person name="Nusbaum C."/>
            <person name="Birren B."/>
        </authorList>
    </citation>
    <scope>NUCLEOTIDE SEQUENCE [LARGE SCALE GENOMIC DNA]</scope>
    <source>
        <strain evidence="2 3">P1976</strain>
    </source>
</reference>
<dbReference type="AlphaFoldDB" id="A0A081AEB6"/>
<sequence length="81" mass="9124">MATQVMPLPSSSNEVTVIICNEENPKDEEPEPRTLQQCVLSGILFTVVFVGAVYLFVFAIEYINEGFIRLVAVAQRQHRLL</sequence>
<keyword evidence="1" id="KW-0812">Transmembrane</keyword>
<keyword evidence="1" id="KW-0472">Membrane</keyword>
<comment type="caution">
    <text evidence="2">The sequence shown here is derived from an EMBL/GenBank/DDBJ whole genome shotgun (WGS) entry which is preliminary data.</text>
</comment>